<name>A0A6J1SVW9_FRAOC</name>
<keyword evidence="5" id="KW-1185">Reference proteome</keyword>
<dbReference type="PANTHER" id="PTHR15665:SF1">
    <property type="entry name" value="PROTEIN ASTEROID HOMOLOG 1"/>
    <property type="match status" value="1"/>
</dbReference>
<dbReference type="Proteomes" id="UP000504606">
    <property type="component" value="Unplaced"/>
</dbReference>
<dbReference type="KEGG" id="foc:113209357"/>
<accession>A0A6J1SVW9</accession>
<dbReference type="GO" id="GO:0004518">
    <property type="term" value="F:nuclease activity"/>
    <property type="evidence" value="ECO:0007669"/>
    <property type="project" value="InterPro"/>
</dbReference>
<dbReference type="AlphaFoldDB" id="A0A6J1SVW9"/>
<dbReference type="InterPro" id="IPR029060">
    <property type="entry name" value="PIN-like_dom_sf"/>
</dbReference>
<evidence type="ECO:0000313" key="6">
    <source>
        <dbReference type="RefSeq" id="XP_026282596.1"/>
    </source>
</evidence>
<dbReference type="InterPro" id="IPR006084">
    <property type="entry name" value="XPG/Rad2"/>
</dbReference>
<feature type="region of interest" description="Disordered" evidence="3">
    <location>
        <begin position="326"/>
        <end position="355"/>
    </location>
</feature>
<dbReference type="Pfam" id="PF00752">
    <property type="entry name" value="XPG_N"/>
    <property type="match status" value="1"/>
</dbReference>
<comment type="similarity">
    <text evidence="1">Belongs to the asteroid family.</text>
</comment>
<dbReference type="SUPFAM" id="SSF88723">
    <property type="entry name" value="PIN domain-like"/>
    <property type="match status" value="1"/>
</dbReference>
<dbReference type="GeneID" id="113209357"/>
<evidence type="ECO:0000256" key="2">
    <source>
        <dbReference type="ARBA" id="ARBA00023242"/>
    </source>
</evidence>
<dbReference type="OrthoDB" id="25987at2759"/>
<evidence type="ECO:0000259" key="4">
    <source>
        <dbReference type="Pfam" id="PF00752"/>
    </source>
</evidence>
<evidence type="ECO:0000256" key="3">
    <source>
        <dbReference type="SAM" id="MobiDB-lite"/>
    </source>
</evidence>
<dbReference type="InterPro" id="IPR026832">
    <property type="entry name" value="Asteroid"/>
</dbReference>
<dbReference type="CTD" id="33282"/>
<dbReference type="InterPro" id="IPR006085">
    <property type="entry name" value="XPG_DNA_repair_N"/>
</dbReference>
<sequence length="784" mass="88410">MGIRGLTSYISQNAHRFHLVHRLQDCILVVDGCSLACQLYINVSDCNSAFGGDYDKYAQTIQDFFSLLNKCNVTPLVVIDGGYEARKLKTVSQRMKNKLHNAKSCNPVNQSAATVFPLFMMEVFKQTLRSLGVQFVQADFEADFEIAAIARTLNCPVLSYDSDFYVFDVKYIPFSTLNLTLSKARCNGTVKYYLGCEVYSVDHFLANFGGLDKSLLPLMATLLGNDYVSLSQFKKFYNHVKLSKSKTKSKQQRRIAAIFEWLRKETFESAVTKILSHLRKKDRFHVKKQIELSVSGYGGSQSELLSYFSVEVPEMDSNIIDSSANIFNNDDSSHTDDSSGESDSAEDDSDESSDEIIASEGEEEIECHEPNLGSSSTFPNWLKEKFRRGELPSYVSDIYHLHIYFCQPQVEDFSVSDSHTISFPILNVICGLLFSKELDHETPQRERKFVCFSRSLGLKHQKVFLQPLSTLPCLPCFPPLSCLLDISLSVREQVLYNTLGIHVEEEIATIKSFEEKWRLFAMALVFWARSTTYPNVTNCHLHAIIIGMIALGVVDKKIGRVRSQNKALKLNAQKSGRTECNSMLTAPVECDAQLELDSCNELGDKTGDNYKEMISKVTESDCLNLVEFLLQFHKMDGKLKGSPRLFSPLIVHLFAQLQTCLLQVMTLNSILGYPVPQCQLAETYSGTVAYQAFANLNKRSDVNGFIKAQMINSPSVYLIYKALLDKFLFLLPNIPVLLRKGKRKSKRNNKRCDSATSDHEVGGPDEEPEQNLDINNKFSILSVM</sequence>
<proteinExistence type="inferred from homology"/>
<dbReference type="PANTHER" id="PTHR15665">
    <property type="entry name" value="ASTEROID PROTEIN"/>
    <property type="match status" value="1"/>
</dbReference>
<keyword evidence="2" id="KW-0539">Nucleus</keyword>
<feature type="domain" description="XPG N-terminal" evidence="4">
    <location>
        <begin position="1"/>
        <end position="98"/>
    </location>
</feature>
<dbReference type="PRINTS" id="PR00853">
    <property type="entry name" value="XPGRADSUPER"/>
</dbReference>
<organism evidence="5 6">
    <name type="scientific">Frankliniella occidentalis</name>
    <name type="common">Western flower thrips</name>
    <name type="synonym">Euthrips occidentalis</name>
    <dbReference type="NCBI Taxonomy" id="133901"/>
    <lineage>
        <taxon>Eukaryota</taxon>
        <taxon>Metazoa</taxon>
        <taxon>Ecdysozoa</taxon>
        <taxon>Arthropoda</taxon>
        <taxon>Hexapoda</taxon>
        <taxon>Insecta</taxon>
        <taxon>Pterygota</taxon>
        <taxon>Neoptera</taxon>
        <taxon>Paraneoptera</taxon>
        <taxon>Thysanoptera</taxon>
        <taxon>Terebrantia</taxon>
        <taxon>Thripoidea</taxon>
        <taxon>Thripidae</taxon>
        <taxon>Frankliniella</taxon>
    </lineage>
</organism>
<reference evidence="6" key="1">
    <citation type="submission" date="2025-08" db="UniProtKB">
        <authorList>
            <consortium name="RefSeq"/>
        </authorList>
    </citation>
    <scope>IDENTIFICATION</scope>
    <source>
        <tissue evidence="6">Whole organism</tissue>
    </source>
</reference>
<evidence type="ECO:0000313" key="5">
    <source>
        <dbReference type="Proteomes" id="UP000504606"/>
    </source>
</evidence>
<protein>
    <submittedName>
        <fullName evidence="6">Protein asteroid</fullName>
    </submittedName>
</protein>
<dbReference type="Gene3D" id="3.40.50.1010">
    <property type="entry name" value="5'-nuclease"/>
    <property type="match status" value="1"/>
</dbReference>
<evidence type="ECO:0000256" key="1">
    <source>
        <dbReference type="ARBA" id="ARBA00007398"/>
    </source>
</evidence>
<dbReference type="CDD" id="cd18676">
    <property type="entry name" value="PIN_asteroid-like"/>
    <property type="match status" value="1"/>
</dbReference>
<feature type="compositionally biased region" description="Acidic residues" evidence="3">
    <location>
        <begin position="338"/>
        <end position="354"/>
    </location>
</feature>
<gene>
    <name evidence="6" type="primary">LOC113209357</name>
</gene>
<dbReference type="RefSeq" id="XP_026282596.1">
    <property type="nucleotide sequence ID" value="XM_026426811.2"/>
</dbReference>
<feature type="region of interest" description="Disordered" evidence="3">
    <location>
        <begin position="747"/>
        <end position="771"/>
    </location>
</feature>
<feature type="compositionally biased region" description="Basic and acidic residues" evidence="3">
    <location>
        <begin position="750"/>
        <end position="762"/>
    </location>
</feature>